<gene>
    <name evidence="3" type="ORF">AKO1_003312</name>
</gene>
<dbReference type="Proteomes" id="UP001431209">
    <property type="component" value="Unassembled WGS sequence"/>
</dbReference>
<evidence type="ECO:0000256" key="2">
    <source>
        <dbReference type="SAM" id="SignalP"/>
    </source>
</evidence>
<keyword evidence="2" id="KW-0732">Signal</keyword>
<organism evidence="3 4">
    <name type="scientific">Acrasis kona</name>
    <dbReference type="NCBI Taxonomy" id="1008807"/>
    <lineage>
        <taxon>Eukaryota</taxon>
        <taxon>Discoba</taxon>
        <taxon>Heterolobosea</taxon>
        <taxon>Tetramitia</taxon>
        <taxon>Eutetramitia</taxon>
        <taxon>Acrasidae</taxon>
        <taxon>Acrasis</taxon>
    </lineage>
</organism>
<dbReference type="EMBL" id="JAOPGA020001158">
    <property type="protein sequence ID" value="KAL0485702.1"/>
    <property type="molecule type" value="Genomic_DNA"/>
</dbReference>
<evidence type="ECO:0000313" key="3">
    <source>
        <dbReference type="EMBL" id="KAL0485702.1"/>
    </source>
</evidence>
<feature type="transmembrane region" description="Helical" evidence="1">
    <location>
        <begin position="62"/>
        <end position="81"/>
    </location>
</feature>
<keyword evidence="1" id="KW-0472">Membrane</keyword>
<keyword evidence="1" id="KW-0812">Transmembrane</keyword>
<feature type="chain" id="PRO_5043867628" evidence="2">
    <location>
        <begin position="22"/>
        <end position="82"/>
    </location>
</feature>
<keyword evidence="1" id="KW-1133">Transmembrane helix</keyword>
<reference evidence="3 4" key="1">
    <citation type="submission" date="2024-03" db="EMBL/GenBank/DDBJ databases">
        <title>The Acrasis kona genome and developmental transcriptomes reveal deep origins of eukaryotic multicellular pathways.</title>
        <authorList>
            <person name="Sheikh S."/>
            <person name="Fu C.-J."/>
            <person name="Brown M.W."/>
            <person name="Baldauf S.L."/>
        </authorList>
    </citation>
    <scope>NUCLEOTIDE SEQUENCE [LARGE SCALE GENOMIC DNA]</scope>
    <source>
        <strain evidence="3 4">ATCC MYA-3509</strain>
    </source>
</reference>
<accession>A0AAW2Z7C3</accession>
<sequence length="82" mass="8704">MNRITVTIAIAIVLFACMCHAAENSTNVQGEPLTVLSSTNTFSGLRLSSSGLDIFIDSSSAGMVKTVVLTVFITFFGVLFII</sequence>
<name>A0AAW2Z7C3_9EUKA</name>
<evidence type="ECO:0000313" key="4">
    <source>
        <dbReference type="Proteomes" id="UP001431209"/>
    </source>
</evidence>
<dbReference type="PROSITE" id="PS51257">
    <property type="entry name" value="PROKAR_LIPOPROTEIN"/>
    <property type="match status" value="1"/>
</dbReference>
<protein>
    <submittedName>
        <fullName evidence="3">KPHMT1</fullName>
    </submittedName>
</protein>
<dbReference type="AlphaFoldDB" id="A0AAW2Z7C3"/>
<evidence type="ECO:0000256" key="1">
    <source>
        <dbReference type="SAM" id="Phobius"/>
    </source>
</evidence>
<comment type="caution">
    <text evidence="3">The sequence shown here is derived from an EMBL/GenBank/DDBJ whole genome shotgun (WGS) entry which is preliminary data.</text>
</comment>
<proteinExistence type="predicted"/>
<feature type="signal peptide" evidence="2">
    <location>
        <begin position="1"/>
        <end position="21"/>
    </location>
</feature>
<keyword evidence="4" id="KW-1185">Reference proteome</keyword>